<evidence type="ECO:0000313" key="2">
    <source>
        <dbReference type="Proteomes" id="UP000824890"/>
    </source>
</evidence>
<organism evidence="1 2">
    <name type="scientific">Brassica napus</name>
    <name type="common">Rape</name>
    <dbReference type="NCBI Taxonomy" id="3708"/>
    <lineage>
        <taxon>Eukaryota</taxon>
        <taxon>Viridiplantae</taxon>
        <taxon>Streptophyta</taxon>
        <taxon>Embryophyta</taxon>
        <taxon>Tracheophyta</taxon>
        <taxon>Spermatophyta</taxon>
        <taxon>Magnoliopsida</taxon>
        <taxon>eudicotyledons</taxon>
        <taxon>Gunneridae</taxon>
        <taxon>Pentapetalae</taxon>
        <taxon>rosids</taxon>
        <taxon>malvids</taxon>
        <taxon>Brassicales</taxon>
        <taxon>Brassicaceae</taxon>
        <taxon>Brassiceae</taxon>
        <taxon>Brassica</taxon>
    </lineage>
</organism>
<gene>
    <name evidence="1" type="ORF">HID58_056761</name>
</gene>
<reference evidence="1 2" key="1">
    <citation type="submission" date="2021-05" db="EMBL/GenBank/DDBJ databases">
        <title>Genome Assembly of Synthetic Allotetraploid Brassica napus Reveals Homoeologous Exchanges between Subgenomes.</title>
        <authorList>
            <person name="Davis J.T."/>
        </authorList>
    </citation>
    <scope>NUCLEOTIDE SEQUENCE [LARGE SCALE GENOMIC DNA]</scope>
    <source>
        <strain evidence="2">cv. Da-Ae</strain>
        <tissue evidence="1">Seedling</tissue>
    </source>
</reference>
<protein>
    <submittedName>
        <fullName evidence="1">Uncharacterized protein</fullName>
    </submittedName>
</protein>
<comment type="caution">
    <text evidence="1">The sequence shown here is derived from an EMBL/GenBank/DDBJ whole genome shotgun (WGS) entry which is preliminary data.</text>
</comment>
<proteinExistence type="predicted"/>
<keyword evidence="2" id="KW-1185">Reference proteome</keyword>
<accession>A0ABQ8AP62</accession>
<sequence>SVKPIWRRTKEPMSIWDGLPRMQIPMFTELIAMVLKEISMRLLAQTTPGSKLFLQKLRTVMNNERRNNLDVQH</sequence>
<dbReference type="Proteomes" id="UP000824890">
    <property type="component" value="Unassembled WGS sequence"/>
</dbReference>
<evidence type="ECO:0000313" key="1">
    <source>
        <dbReference type="EMBL" id="KAH0894332.1"/>
    </source>
</evidence>
<name>A0ABQ8AP62_BRANA</name>
<feature type="non-terminal residue" evidence="1">
    <location>
        <position position="1"/>
    </location>
</feature>
<dbReference type="EMBL" id="JAGKQM010000013">
    <property type="protein sequence ID" value="KAH0894332.1"/>
    <property type="molecule type" value="Genomic_DNA"/>
</dbReference>